<evidence type="ECO:0000256" key="1">
    <source>
        <dbReference type="SAM" id="MobiDB-lite"/>
    </source>
</evidence>
<dbReference type="FunCoup" id="G8YEU8">
    <property type="interactions" value="774"/>
</dbReference>
<dbReference type="SMART" id="SM00271">
    <property type="entry name" value="DnaJ"/>
    <property type="match status" value="1"/>
</dbReference>
<evidence type="ECO:0000313" key="4">
    <source>
        <dbReference type="EMBL" id="CCE81697.1"/>
    </source>
</evidence>
<organism evidence="4 5">
    <name type="scientific">Pichia sorbitophila (strain ATCC MYA-4447 / BCRC 22081 / CBS 7064 / NBRC 10061 / NRRL Y-12695)</name>
    <name type="common">Hybrid yeast</name>
    <dbReference type="NCBI Taxonomy" id="559304"/>
    <lineage>
        <taxon>Eukaryota</taxon>
        <taxon>Fungi</taxon>
        <taxon>Dikarya</taxon>
        <taxon>Ascomycota</taxon>
        <taxon>Saccharomycotina</taxon>
        <taxon>Pichiomycetes</taxon>
        <taxon>Debaryomycetaceae</taxon>
        <taxon>Millerozyma</taxon>
    </lineage>
</organism>
<feature type="compositionally biased region" description="Acidic residues" evidence="1">
    <location>
        <begin position="656"/>
        <end position="666"/>
    </location>
</feature>
<evidence type="ECO:0000256" key="2">
    <source>
        <dbReference type="SAM" id="Phobius"/>
    </source>
</evidence>
<feature type="transmembrane region" description="Helical" evidence="2">
    <location>
        <begin position="81"/>
        <end position="101"/>
    </location>
</feature>
<accession>G8YEU8</accession>
<feature type="region of interest" description="Disordered" evidence="1">
    <location>
        <begin position="587"/>
        <end position="666"/>
    </location>
</feature>
<dbReference type="eggNOG" id="KOG0721">
    <property type="taxonomic scope" value="Eukaryota"/>
</dbReference>
<keyword evidence="2" id="KW-0472">Membrane</keyword>
<sequence>MATEYTYDEEGDTWPFFVIAVLTFILIPATLKWLTTAFKGNDPISYNANIKGAIVEDAETLELENKKKIKALEKRQNSARIFNKTLVFLILGWALVVFLALNYTKEADLQGTFDPYAILDISPSATEKEIKSKYRKLSLKIHPDKAPASAKEEMEVAFVKLQLAYKALTDEPTRENYLKYGHPDGPQNVSHGIAIPKFLVEGKYSPLMVIFYFLLIGVILPLVVGSWWNNVKTHTRKGLHVDTSALFAKKLVDRNPTKVITPEVILDWICQSNEIKTIFPKLSVEQLRSMVHSYLSRDPSPLEGSSEADVLKLISKIPKLIDGFIDLAAVFRAPEILISALDLKKSVVSAVKYHGRHQELLQLPYVNAEVVEKQPVRKLGKLFSVDKQEAGKILGITDAQKLDKALEIGAHIPNIRVIEASFKVPGEEVVTPMSSAHLVLKFLVKSPKHKSAPEVTEEKFKEPETIEYFKNPFLTNEEQPDLPYLYAPYFPGYVKNSWSGLLIAQKDNKMIEGGEVASLTHLDLSNLELSQEEWLDGGKVAVSVFKMPLPIPTAPMPSKTHFRLILKHNAYFGSDIDIPVELVVKPAPAPENKPASQNEEDDDSDDESDISDPEEDTIAGAMAALRGGNVKKSSAAQSESDDDEDEDDNQSVFTDIDTDTEDEKEK</sequence>
<dbReference type="GO" id="GO:0003723">
    <property type="term" value="F:RNA binding"/>
    <property type="evidence" value="ECO:0007669"/>
    <property type="project" value="TreeGrafter"/>
</dbReference>
<dbReference type="PRINTS" id="PR00625">
    <property type="entry name" value="JDOMAIN"/>
</dbReference>
<dbReference type="GO" id="GO:0006620">
    <property type="term" value="P:post-translational protein targeting to endoplasmic reticulum membrane"/>
    <property type="evidence" value="ECO:0007669"/>
    <property type="project" value="TreeGrafter"/>
</dbReference>
<keyword evidence="2" id="KW-1133">Transmembrane helix</keyword>
<dbReference type="SUPFAM" id="SSF158702">
    <property type="entry name" value="Sec63 N-terminal domain-like"/>
    <property type="match status" value="1"/>
</dbReference>
<name>G8YEU8_PICSO</name>
<dbReference type="HOGENOM" id="CLU_014210_0_0_1"/>
<dbReference type="PANTHER" id="PTHR24075">
    <property type="entry name" value="SEC63 DOMAIN-CONTAINING"/>
    <property type="match status" value="1"/>
</dbReference>
<protein>
    <submittedName>
        <fullName evidence="4">Piso0_002362 protein</fullName>
    </submittedName>
</protein>
<dbReference type="Proteomes" id="UP000005222">
    <property type="component" value="Chromosome I"/>
</dbReference>
<dbReference type="AlphaFoldDB" id="G8YEU8"/>
<dbReference type="Pfam" id="PF00226">
    <property type="entry name" value="DnaJ"/>
    <property type="match status" value="1"/>
</dbReference>
<gene>
    <name evidence="4" type="primary">Piso0_002362</name>
    <name evidence="4" type="ORF">GNLVRS01_PISO0I08522g</name>
</gene>
<dbReference type="PROSITE" id="PS50076">
    <property type="entry name" value="DNAJ_2"/>
    <property type="match status" value="1"/>
</dbReference>
<feature type="compositionally biased region" description="Acidic residues" evidence="1">
    <location>
        <begin position="639"/>
        <end position="649"/>
    </location>
</feature>
<proteinExistence type="predicted"/>
<feature type="transmembrane region" description="Helical" evidence="2">
    <location>
        <begin position="207"/>
        <end position="228"/>
    </location>
</feature>
<dbReference type="GO" id="GO:0031207">
    <property type="term" value="C:Sec62/Sec63 complex"/>
    <property type="evidence" value="ECO:0007669"/>
    <property type="project" value="TreeGrafter"/>
</dbReference>
<feature type="compositionally biased region" description="Acidic residues" evidence="1">
    <location>
        <begin position="598"/>
        <end position="617"/>
    </location>
</feature>
<dbReference type="InterPro" id="IPR014756">
    <property type="entry name" value="Ig_E-set"/>
</dbReference>
<dbReference type="Gene3D" id="1.10.287.110">
    <property type="entry name" value="DnaJ domain"/>
    <property type="match status" value="1"/>
</dbReference>
<dbReference type="GO" id="GO:0006614">
    <property type="term" value="P:SRP-dependent cotranslational protein targeting to membrane"/>
    <property type="evidence" value="ECO:0007669"/>
    <property type="project" value="TreeGrafter"/>
</dbReference>
<dbReference type="STRING" id="559304.G8YEU8"/>
<dbReference type="CDD" id="cd06257">
    <property type="entry name" value="DnaJ"/>
    <property type="match status" value="1"/>
</dbReference>
<evidence type="ECO:0000313" key="5">
    <source>
        <dbReference type="Proteomes" id="UP000005222"/>
    </source>
</evidence>
<feature type="transmembrane region" description="Helical" evidence="2">
    <location>
        <begin position="14"/>
        <end position="34"/>
    </location>
</feature>
<evidence type="ECO:0000259" key="3">
    <source>
        <dbReference type="PROSITE" id="PS50076"/>
    </source>
</evidence>
<dbReference type="InterPro" id="IPR036869">
    <property type="entry name" value="J_dom_sf"/>
</dbReference>
<dbReference type="InParanoid" id="G8YEU8"/>
<dbReference type="SUPFAM" id="SSF81296">
    <property type="entry name" value="E set domains"/>
    <property type="match status" value="1"/>
</dbReference>
<reference evidence="4 5" key="1">
    <citation type="journal article" date="2012" name="G3 (Bethesda)">
        <title>Pichia sorbitophila, an interspecies yeast hybrid reveals early steps of genome resolution following polyploidization.</title>
        <authorList>
            <person name="Leh Louis V."/>
            <person name="Despons L."/>
            <person name="Friedrich A."/>
            <person name="Martin T."/>
            <person name="Durrens P."/>
            <person name="Casaregola S."/>
            <person name="Neuveglise C."/>
            <person name="Fairhead C."/>
            <person name="Marck C."/>
            <person name="Cruz J.A."/>
            <person name="Straub M.L."/>
            <person name="Kugler V."/>
            <person name="Sacerdot C."/>
            <person name="Uzunov Z."/>
            <person name="Thierry A."/>
            <person name="Weiss S."/>
            <person name="Bleykasten C."/>
            <person name="De Montigny J."/>
            <person name="Jacques N."/>
            <person name="Jung P."/>
            <person name="Lemaire M."/>
            <person name="Mallet S."/>
            <person name="Morel G."/>
            <person name="Richard G.F."/>
            <person name="Sarkar A."/>
            <person name="Savel G."/>
            <person name="Schacherer J."/>
            <person name="Seret M.L."/>
            <person name="Talla E."/>
            <person name="Samson G."/>
            <person name="Jubin C."/>
            <person name="Poulain J."/>
            <person name="Vacherie B."/>
            <person name="Barbe V."/>
            <person name="Pelletier E."/>
            <person name="Sherman D.J."/>
            <person name="Westhof E."/>
            <person name="Weissenbach J."/>
            <person name="Baret P.V."/>
            <person name="Wincker P."/>
            <person name="Gaillardin C."/>
            <person name="Dujon B."/>
            <person name="Souciet J.L."/>
        </authorList>
    </citation>
    <scope>NUCLEOTIDE SEQUENCE [LARGE SCALE GENOMIC DNA]</scope>
    <source>
        <strain evidence="5">ATCC MYA-4447 / BCRC 22081 / CBS 7064 / NBRC 10061 / NRRL Y-12695</strain>
    </source>
</reference>
<dbReference type="OMA" id="ETWPFFL"/>
<dbReference type="PANTHER" id="PTHR24075:SF0">
    <property type="entry name" value="TRANSLOCATION PROTEIN SEC63 HOMOLOG"/>
    <property type="match status" value="1"/>
</dbReference>
<keyword evidence="5" id="KW-1185">Reference proteome</keyword>
<dbReference type="GO" id="GO:0008320">
    <property type="term" value="F:protein transmembrane transporter activity"/>
    <property type="evidence" value="ECO:0007669"/>
    <property type="project" value="TreeGrafter"/>
</dbReference>
<dbReference type="EMBL" id="FO082051">
    <property type="protein sequence ID" value="CCE81697.1"/>
    <property type="molecule type" value="Genomic_DNA"/>
</dbReference>
<dbReference type="OrthoDB" id="1734229at2759"/>
<keyword evidence="2" id="KW-0812">Transmembrane</keyword>
<dbReference type="InterPro" id="IPR001623">
    <property type="entry name" value="DnaJ_domain"/>
</dbReference>
<feature type="domain" description="J" evidence="3">
    <location>
        <begin position="114"/>
        <end position="181"/>
    </location>
</feature>
<dbReference type="SUPFAM" id="SSF46565">
    <property type="entry name" value="Chaperone J-domain"/>
    <property type="match status" value="1"/>
</dbReference>